<sequence length="105" mass="12030">MLSSNTARNEPVCHVSNHGTVWKLNGEFHCDTGPAISYLGFGKLPDCKVWYQHGKMHRVDGPAIEYPDGSVHWYWEGKQCRNIHVYCQLAKIPEEVKTLLLLKYS</sequence>
<proteinExistence type="predicted"/>
<dbReference type="EMBL" id="LR796237">
    <property type="protein sequence ID" value="CAB4129833.1"/>
    <property type="molecule type" value="Genomic_DNA"/>
</dbReference>
<reference evidence="1" key="1">
    <citation type="submission" date="2020-04" db="EMBL/GenBank/DDBJ databases">
        <authorList>
            <person name="Chiriac C."/>
            <person name="Salcher M."/>
            <person name="Ghai R."/>
            <person name="Kavagutti S V."/>
        </authorList>
    </citation>
    <scope>NUCLEOTIDE SEQUENCE</scope>
</reference>
<name>A0A6J5L935_9CAUD</name>
<accession>A0A6J5L935</accession>
<gene>
    <name evidence="1" type="ORF">UFOVP116_136</name>
</gene>
<protein>
    <submittedName>
        <fullName evidence="1">Uncharacterized protein</fullName>
    </submittedName>
</protein>
<evidence type="ECO:0000313" key="1">
    <source>
        <dbReference type="EMBL" id="CAB4129833.1"/>
    </source>
</evidence>
<organism evidence="1">
    <name type="scientific">uncultured Caudovirales phage</name>
    <dbReference type="NCBI Taxonomy" id="2100421"/>
    <lineage>
        <taxon>Viruses</taxon>
        <taxon>Duplodnaviria</taxon>
        <taxon>Heunggongvirae</taxon>
        <taxon>Uroviricota</taxon>
        <taxon>Caudoviricetes</taxon>
        <taxon>Peduoviridae</taxon>
        <taxon>Maltschvirus</taxon>
        <taxon>Maltschvirus maltsch</taxon>
    </lineage>
</organism>